<evidence type="ECO:0000313" key="1">
    <source>
        <dbReference type="EMBL" id="EXY92217.1"/>
    </source>
</evidence>
<comment type="caution">
    <text evidence="1">The sequence shown here is derived from an EMBL/GenBank/DDBJ whole genome shotgun (WGS) entry which is preliminary data.</text>
</comment>
<reference evidence="1 2" key="1">
    <citation type="submission" date="2014-02" db="EMBL/GenBank/DDBJ databases">
        <authorList>
            <person name="Sears C."/>
            <person name="Carroll K."/>
            <person name="Sack B.R."/>
            <person name="Qadri F."/>
            <person name="Myers L.L."/>
            <person name="Chung G.-T."/>
            <person name="Escheverria P."/>
            <person name="Fraser C.M."/>
            <person name="Sadzewicz L."/>
            <person name="Shefchek K.A."/>
            <person name="Tallon L."/>
            <person name="Das S.P."/>
            <person name="Daugherty S."/>
            <person name="Mongodin E.F."/>
        </authorList>
    </citation>
    <scope>NUCLEOTIDE SEQUENCE [LARGE SCALE GENOMIC DNA]</scope>
    <source>
        <strain evidence="2">3998T(B)3</strain>
    </source>
</reference>
<accession>A0A015UBK9</accession>
<dbReference type="EMBL" id="JGDB01000021">
    <property type="protein sequence ID" value="EXY92217.1"/>
    <property type="molecule type" value="Genomic_DNA"/>
</dbReference>
<evidence type="ECO:0000313" key="2">
    <source>
        <dbReference type="Proteomes" id="UP000020773"/>
    </source>
</evidence>
<gene>
    <name evidence="1" type="ORF">M125_0979</name>
</gene>
<protein>
    <submittedName>
        <fullName evidence="1">Uncharacterized protein</fullName>
    </submittedName>
</protein>
<dbReference type="AlphaFoldDB" id="A0A015UBK9"/>
<organism evidence="1 2">
    <name type="scientific">Bacteroides fragilis str. 3998T(B)3</name>
    <dbReference type="NCBI Taxonomy" id="1339316"/>
    <lineage>
        <taxon>Bacteria</taxon>
        <taxon>Pseudomonadati</taxon>
        <taxon>Bacteroidota</taxon>
        <taxon>Bacteroidia</taxon>
        <taxon>Bacteroidales</taxon>
        <taxon>Bacteroidaceae</taxon>
        <taxon>Bacteroides</taxon>
    </lineage>
</organism>
<proteinExistence type="predicted"/>
<sequence length="51" mass="5755">MRVEDKQAENAIFHRVIALIINGVSGKRWKTEDRNVFFVGEAVALPSEALK</sequence>
<dbReference type="Proteomes" id="UP000020773">
    <property type="component" value="Unassembled WGS sequence"/>
</dbReference>
<name>A0A015UBK9_BACFG</name>
<dbReference type="PATRIC" id="fig|1339316.3.peg.952"/>